<dbReference type="SUPFAM" id="SSF55298">
    <property type="entry name" value="YjgF-like"/>
    <property type="match status" value="1"/>
</dbReference>
<gene>
    <name evidence="2" type="ORF">C7380_10921</name>
</gene>
<dbReference type="NCBIfam" id="TIGR00004">
    <property type="entry name" value="Rid family detoxifying hydrolase"/>
    <property type="match status" value="1"/>
</dbReference>
<comment type="similarity">
    <text evidence="1">Belongs to the RutC family.</text>
</comment>
<dbReference type="InterPro" id="IPR035959">
    <property type="entry name" value="RutC-like_sf"/>
</dbReference>
<evidence type="ECO:0000313" key="3">
    <source>
        <dbReference type="Proteomes" id="UP000245921"/>
    </source>
</evidence>
<dbReference type="Gene3D" id="3.30.1330.40">
    <property type="entry name" value="RutC-like"/>
    <property type="match status" value="1"/>
</dbReference>
<accession>A0AA45HIF4</accession>
<organism evidence="2 3">
    <name type="scientific">Oceanotoga teriensis</name>
    <dbReference type="NCBI Taxonomy" id="515440"/>
    <lineage>
        <taxon>Bacteria</taxon>
        <taxon>Thermotogati</taxon>
        <taxon>Thermotogota</taxon>
        <taxon>Thermotogae</taxon>
        <taxon>Petrotogales</taxon>
        <taxon>Petrotogaceae</taxon>
        <taxon>Oceanotoga</taxon>
    </lineage>
</organism>
<proteinExistence type="inferred from homology"/>
<comment type="caution">
    <text evidence="2">The sequence shown here is derived from an EMBL/GenBank/DDBJ whole genome shotgun (WGS) entry which is preliminary data.</text>
</comment>
<dbReference type="GO" id="GO:0005829">
    <property type="term" value="C:cytosol"/>
    <property type="evidence" value="ECO:0007669"/>
    <property type="project" value="TreeGrafter"/>
</dbReference>
<keyword evidence="3" id="KW-1185">Reference proteome</keyword>
<dbReference type="PANTHER" id="PTHR11803">
    <property type="entry name" value="2-IMINOBUTANOATE/2-IMINOPROPANOATE DEAMINASE RIDA"/>
    <property type="match status" value="1"/>
</dbReference>
<dbReference type="PANTHER" id="PTHR11803:SF39">
    <property type="entry name" value="2-IMINOBUTANOATE_2-IMINOPROPANOATE DEAMINASE"/>
    <property type="match status" value="1"/>
</dbReference>
<sequence length="125" mass="14056">MLMINTIKAPSAVGPYSQAVKAGDFLYISGQIPIIPNTGKILKGTIEEKTNLVINNILNILKSEDLTLFNLVKISIFVKDINNFKKINDEYSKIFSEHKPARCFFEVSNLPKDAEIEIEAIAHYE</sequence>
<dbReference type="InterPro" id="IPR006056">
    <property type="entry name" value="RidA"/>
</dbReference>
<evidence type="ECO:0000313" key="2">
    <source>
        <dbReference type="EMBL" id="PWJ92138.1"/>
    </source>
</evidence>
<name>A0AA45HIF4_9BACT</name>
<dbReference type="PROSITE" id="PS01094">
    <property type="entry name" value="UPF0076"/>
    <property type="match status" value="1"/>
</dbReference>
<dbReference type="GO" id="GO:0019239">
    <property type="term" value="F:deaminase activity"/>
    <property type="evidence" value="ECO:0007669"/>
    <property type="project" value="TreeGrafter"/>
</dbReference>
<dbReference type="EMBL" id="QGGI01000009">
    <property type="protein sequence ID" value="PWJ92138.1"/>
    <property type="molecule type" value="Genomic_DNA"/>
</dbReference>
<dbReference type="InterPro" id="IPR019897">
    <property type="entry name" value="RidA_CS"/>
</dbReference>
<dbReference type="RefSeq" id="WP_109604863.1">
    <property type="nucleotide sequence ID" value="NZ_JAMHJO010000009.1"/>
</dbReference>
<dbReference type="CDD" id="cd00448">
    <property type="entry name" value="YjgF_YER057c_UK114_family"/>
    <property type="match status" value="1"/>
</dbReference>
<dbReference type="InterPro" id="IPR006175">
    <property type="entry name" value="YjgF/YER057c/UK114"/>
</dbReference>
<protein>
    <submittedName>
        <fullName evidence="2">Endoribonuclease L-PSP</fullName>
    </submittedName>
</protein>
<dbReference type="Pfam" id="PF01042">
    <property type="entry name" value="Ribonuc_L-PSP"/>
    <property type="match status" value="1"/>
</dbReference>
<reference evidence="2 3" key="1">
    <citation type="submission" date="2018-05" db="EMBL/GenBank/DDBJ databases">
        <title>Genomic Encyclopedia of Type Strains, Phase IV (KMG-IV): sequencing the most valuable type-strain genomes for metagenomic binning, comparative biology and taxonomic classification.</title>
        <authorList>
            <person name="Goeker M."/>
        </authorList>
    </citation>
    <scope>NUCLEOTIDE SEQUENCE [LARGE SCALE GENOMIC DNA]</scope>
    <source>
        <strain evidence="2 3">DSM 24906</strain>
    </source>
</reference>
<dbReference type="Proteomes" id="UP000245921">
    <property type="component" value="Unassembled WGS sequence"/>
</dbReference>
<dbReference type="FunFam" id="3.30.1330.40:FF:000001">
    <property type="entry name" value="L-PSP family endoribonuclease"/>
    <property type="match status" value="1"/>
</dbReference>
<evidence type="ECO:0000256" key="1">
    <source>
        <dbReference type="ARBA" id="ARBA00010552"/>
    </source>
</evidence>
<dbReference type="AlphaFoldDB" id="A0AA45HIF4"/>